<dbReference type="Proteomes" id="UP001530400">
    <property type="component" value="Unassembled WGS sequence"/>
</dbReference>
<name>A0ABD3R302_9STRA</name>
<reference evidence="1 2" key="1">
    <citation type="submission" date="2024-10" db="EMBL/GenBank/DDBJ databases">
        <title>Updated reference genomes for cyclostephanoid diatoms.</title>
        <authorList>
            <person name="Roberts W.R."/>
            <person name="Alverson A.J."/>
        </authorList>
    </citation>
    <scope>NUCLEOTIDE SEQUENCE [LARGE SCALE GENOMIC DNA]</scope>
    <source>
        <strain evidence="1 2">AJA010-31</strain>
    </source>
</reference>
<organism evidence="1 2">
    <name type="scientific">Cyclotella atomus</name>
    <dbReference type="NCBI Taxonomy" id="382360"/>
    <lineage>
        <taxon>Eukaryota</taxon>
        <taxon>Sar</taxon>
        <taxon>Stramenopiles</taxon>
        <taxon>Ochrophyta</taxon>
        <taxon>Bacillariophyta</taxon>
        <taxon>Coscinodiscophyceae</taxon>
        <taxon>Thalassiosirophycidae</taxon>
        <taxon>Stephanodiscales</taxon>
        <taxon>Stephanodiscaceae</taxon>
        <taxon>Cyclotella</taxon>
    </lineage>
</organism>
<evidence type="ECO:0000313" key="2">
    <source>
        <dbReference type="Proteomes" id="UP001530400"/>
    </source>
</evidence>
<proteinExistence type="predicted"/>
<keyword evidence="2" id="KW-1185">Reference proteome</keyword>
<gene>
    <name evidence="1" type="ORF">ACHAWO_012466</name>
</gene>
<accession>A0ABD3R302</accession>
<sequence>MKKGMPKNACKCRAMIVEGFERPVKTAAGVSAATYKYETGDIKMGGEVQGKPHNMQLWTMTLDVLLQIHQKECEGITMTDPTKCLTPETNEPEEAVKNIQKGSQTWIFLAAATGQALAFQKSFWQLQAWRKLGGYFIPKPRREFQDLNVYVKDHKGKSSKIQYKHTDEPNEGSGLKMCPNAEQMHLNKVFLPKLGINQNMKRIAIYAPLELSGLNYPCMQTIQDQMNISSVLQLGRELATDIRICLAQAQLQSGFVKPILDSTKVPTPYLETGLTSHLQERLGELNGSIVVKDAWRPELQRVEDKSIMEQIVSLPQIKKRQMEHANQVRMWLRTASEIASLSRPIQPNWWNHLMGDSNQSGHILSR</sequence>
<evidence type="ECO:0000313" key="1">
    <source>
        <dbReference type="EMBL" id="KAL3804450.1"/>
    </source>
</evidence>
<dbReference type="EMBL" id="JALLPJ020000040">
    <property type="protein sequence ID" value="KAL3804450.1"/>
    <property type="molecule type" value="Genomic_DNA"/>
</dbReference>
<comment type="caution">
    <text evidence="1">The sequence shown here is derived from an EMBL/GenBank/DDBJ whole genome shotgun (WGS) entry which is preliminary data.</text>
</comment>
<protein>
    <submittedName>
        <fullName evidence="1">Uncharacterized protein</fullName>
    </submittedName>
</protein>
<dbReference type="AlphaFoldDB" id="A0ABD3R302"/>